<organism evidence="2 3">
    <name type="scientific">Ichthyophthirius multifiliis</name>
    <name type="common">White spot disease agent</name>
    <name type="synonym">Ich</name>
    <dbReference type="NCBI Taxonomy" id="5932"/>
    <lineage>
        <taxon>Eukaryota</taxon>
        <taxon>Sar</taxon>
        <taxon>Alveolata</taxon>
        <taxon>Ciliophora</taxon>
        <taxon>Intramacronucleata</taxon>
        <taxon>Oligohymenophorea</taxon>
        <taxon>Hymenostomatida</taxon>
        <taxon>Ophryoglenina</taxon>
        <taxon>Ichthyophthirius</taxon>
    </lineage>
</organism>
<sequence length="617" mass="71278">MAFVYLSEKNQSYVKSSTNDLLGPGCYIQHKKYTIPKAVVPFNSSQLRAQQKKEKIQTPGPGQYQIQKQNLSEKIVISSANEDIKIVEIPKPQSIFKSTSQRFQQNIKQMENPGPGQYEQQSTFYKNTSSQIKQNNNLPYNKQNMVDHLMKLNHYQSTPSIPSKYHAFGYTENENNELALNKMPSQQFTGTKSDSIGPGHYNLKDTIEINKNKGSAWHKYQAARLNNNKKQKDNVGPGTYDLQGSQMPLYKMKQSPGFASKTLRCSIGLQKVANKFSQQRKVKSQQSHLNLKNKFFEQNKDEEIEFIDETTPGPGHYHNENITTSIKLQGKAEKFQNFGGYTASRFQIGSFGQTIGPGEYNPQTSGFYGKNLNETKARNPPFLSSNSRFEIKKIIEHKPGPGTYDARINLEDKLIKNIQKGYRGNFGTTQRRFNDENIVYVIIYFIFIQKYNQQEQPGPGTYIQVFQENQENQENNLPQAVFRSTLDRSVFDNQKDSKPPVGSYKLDYYNIEKKVIKEPEDPDIKIKVPNLGFNTSEQRFKDLKKNKKEKDDENKSNSLIRYNQSNKEIKKTNIHFLTKAERFNYKDKNQAPPPGTYFDEQQNLWNKRTYNIHFADF</sequence>
<dbReference type="eggNOG" id="ENOG502QT7V">
    <property type="taxonomic scope" value="Eukaryota"/>
</dbReference>
<feature type="compositionally biased region" description="Basic and acidic residues" evidence="1">
    <location>
        <begin position="544"/>
        <end position="555"/>
    </location>
</feature>
<dbReference type="GeneID" id="14908416"/>
<dbReference type="InterPro" id="IPR010736">
    <property type="entry name" value="SHIPPO-rpt"/>
</dbReference>
<dbReference type="Proteomes" id="UP000008983">
    <property type="component" value="Unassembled WGS sequence"/>
</dbReference>
<evidence type="ECO:0000256" key="1">
    <source>
        <dbReference type="SAM" id="MobiDB-lite"/>
    </source>
</evidence>
<dbReference type="STRING" id="857967.G0QR94"/>
<feature type="region of interest" description="Disordered" evidence="1">
    <location>
        <begin position="544"/>
        <end position="564"/>
    </location>
</feature>
<dbReference type="EMBL" id="GL983744">
    <property type="protein sequence ID" value="EGR32246.1"/>
    <property type="molecule type" value="Genomic_DNA"/>
</dbReference>
<dbReference type="InParanoid" id="G0QR94"/>
<dbReference type="OMA" id="AFNCQEN"/>
<dbReference type="RefSeq" id="XP_004035732.1">
    <property type="nucleotide sequence ID" value="XM_004035684.1"/>
</dbReference>
<dbReference type="AlphaFoldDB" id="G0QR94"/>
<proteinExistence type="predicted"/>
<reference evidence="2 3" key="1">
    <citation type="submission" date="2011-07" db="EMBL/GenBank/DDBJ databases">
        <authorList>
            <person name="Coyne R."/>
            <person name="Brami D."/>
            <person name="Johnson J."/>
            <person name="Hostetler J."/>
            <person name="Hannick L."/>
            <person name="Clark T."/>
            <person name="Cassidy-Hanley D."/>
            <person name="Inman J."/>
        </authorList>
    </citation>
    <scope>NUCLEOTIDE SEQUENCE [LARGE SCALE GENOMIC DNA]</scope>
    <source>
        <strain evidence="2 3">G5</strain>
    </source>
</reference>
<evidence type="ECO:0000313" key="2">
    <source>
        <dbReference type="EMBL" id="EGR32246.1"/>
    </source>
</evidence>
<accession>G0QR94</accession>
<dbReference type="OrthoDB" id="406368at2759"/>
<name>G0QR94_ICHMU</name>
<dbReference type="InterPro" id="IPR051291">
    <property type="entry name" value="CIMAP"/>
</dbReference>
<dbReference type="Pfam" id="PF07004">
    <property type="entry name" value="SHIPPO-rpt"/>
    <property type="match status" value="6"/>
</dbReference>
<keyword evidence="3" id="KW-1185">Reference proteome</keyword>
<dbReference type="PANTHER" id="PTHR21580">
    <property type="entry name" value="SHIPPO-1-RELATED"/>
    <property type="match status" value="1"/>
</dbReference>
<gene>
    <name evidence="2" type="ORF">IMG5_090950</name>
</gene>
<evidence type="ECO:0000313" key="3">
    <source>
        <dbReference type="Proteomes" id="UP000008983"/>
    </source>
</evidence>
<evidence type="ECO:0008006" key="4">
    <source>
        <dbReference type="Google" id="ProtNLM"/>
    </source>
</evidence>
<dbReference type="PANTHER" id="PTHR21580:SF60">
    <property type="entry name" value="SPERM-TAIL PG-RICH REPEAT-CONTAINING PROTEIN 2"/>
    <property type="match status" value="1"/>
</dbReference>
<protein>
    <recommendedName>
        <fullName evidence="4">Sperm-tail PG-rich repeat protein</fullName>
    </recommendedName>
</protein>